<dbReference type="EMBL" id="JANBPK010000820">
    <property type="protein sequence ID" value="KAJ2930775.1"/>
    <property type="molecule type" value="Genomic_DNA"/>
</dbReference>
<dbReference type="PANTHER" id="PTHR33266:SF1">
    <property type="entry name" value="F-BOX DOMAIN-CONTAINING PROTEIN"/>
    <property type="match status" value="1"/>
</dbReference>
<evidence type="ECO:0000256" key="1">
    <source>
        <dbReference type="SAM" id="MobiDB-lite"/>
    </source>
</evidence>
<evidence type="ECO:0000313" key="2">
    <source>
        <dbReference type="EMBL" id="KAJ2930775.1"/>
    </source>
</evidence>
<dbReference type="Proteomes" id="UP001140091">
    <property type="component" value="Unassembled WGS sequence"/>
</dbReference>
<protein>
    <submittedName>
        <fullName evidence="2">Uncharacterized protein</fullName>
    </submittedName>
</protein>
<reference evidence="2" key="1">
    <citation type="submission" date="2022-06" db="EMBL/GenBank/DDBJ databases">
        <title>Genome Sequence of Candolleomyces eurysporus.</title>
        <authorList>
            <person name="Buettner E."/>
        </authorList>
    </citation>
    <scope>NUCLEOTIDE SEQUENCE</scope>
    <source>
        <strain evidence="2">VTCC 930004</strain>
    </source>
</reference>
<feature type="compositionally biased region" description="Low complexity" evidence="1">
    <location>
        <begin position="203"/>
        <end position="244"/>
    </location>
</feature>
<accession>A0A9W8JH64</accession>
<comment type="caution">
    <text evidence="2">The sequence shown here is derived from an EMBL/GenBank/DDBJ whole genome shotgun (WGS) entry which is preliminary data.</text>
</comment>
<dbReference type="OrthoDB" id="107110at2759"/>
<proteinExistence type="predicted"/>
<dbReference type="AlphaFoldDB" id="A0A9W8JH64"/>
<dbReference type="PANTHER" id="PTHR33266">
    <property type="entry name" value="CHROMOSOME 15, WHOLE GENOME SHOTGUN SEQUENCE"/>
    <property type="match status" value="1"/>
</dbReference>
<organism evidence="2 3">
    <name type="scientific">Candolleomyces eurysporus</name>
    <dbReference type="NCBI Taxonomy" id="2828524"/>
    <lineage>
        <taxon>Eukaryota</taxon>
        <taxon>Fungi</taxon>
        <taxon>Dikarya</taxon>
        <taxon>Basidiomycota</taxon>
        <taxon>Agaricomycotina</taxon>
        <taxon>Agaricomycetes</taxon>
        <taxon>Agaricomycetidae</taxon>
        <taxon>Agaricales</taxon>
        <taxon>Agaricineae</taxon>
        <taxon>Psathyrellaceae</taxon>
        <taxon>Candolleomyces</taxon>
    </lineage>
</organism>
<keyword evidence="3" id="KW-1185">Reference proteome</keyword>
<gene>
    <name evidence="2" type="ORF">H1R20_g6303</name>
</gene>
<name>A0A9W8JH64_9AGAR</name>
<feature type="region of interest" description="Disordered" evidence="1">
    <location>
        <begin position="185"/>
        <end position="244"/>
    </location>
</feature>
<sequence>MVPGTNELTKSSMLAAEYSWRVDYVGGVAKALWRYLSGLDASVTNIYARYASIVQSSGTGKSRAVDELSRMHFVIPINLRAPRTTGYPPPDGDLERFLCQTEGRSQDRYRLFCAFLQALFRTTVRALNNDLDLDGSGDKFMDSDPPEEIARKFRNHMSFRMSANGHGEYRIRFYEKVVQLTKEILGSDFKPPSPNLSVPTPTPTKTSTPSSNPNDPILTGTETGTSSETPKQTKTASATQTQTEAQRALQELVDRLMKAVSKTSKHRYPNPIVTIAFDEAQTLTGAVLRTNEPVWSNFTELRRALRHHIFNPSLLALFLSTTGKIDQFASSGPRDYSARFYLGNLSAYRPFVLLGFDQLAKRLKFDGTEDFSLVTTLEFIASYGRPLWGTIFSFTDESVNKIKDSIVQYGAMKLLGGRPITNITDLDKEQKLACLSQRLPIEFNSTSYIAQSQEQQQVEGHMRICLKVDAGFESMITISPSEPLLSEAAYYTMCHFQMDCPAAFKDILSGFSVHKGDRGEILVLLFQMMARDQAVSPSESRSYARFGCSCTVPDFLKALFEPEQEKILPAQGMVLTAKGCTRYHESLEVTFEDTTVYCTHWLKLHQHKIVSTRYLVRLFARGAAVLCGNNHPGIDGVMPYLYKSTTLAASNIGAILWQSKNDGKYGNNPQVDLFTSMDPYSTGLFDEPTDVPVIRIVFALAAKEPSIEIVTTGESKSGKKFTTYDIWVAGLGPEIFGVMTDKGVWEALLQASYGWRDMYKGVDAEEAIISKQMTPGLAEDDPFWDLWVDNDAEKKI</sequence>
<evidence type="ECO:0000313" key="3">
    <source>
        <dbReference type="Proteomes" id="UP001140091"/>
    </source>
</evidence>
<feature type="non-terminal residue" evidence="2">
    <location>
        <position position="1"/>
    </location>
</feature>